<dbReference type="Pfam" id="PF13454">
    <property type="entry name" value="NAD_binding_9"/>
    <property type="match status" value="1"/>
</dbReference>
<dbReference type="Proteomes" id="UP000326505">
    <property type="component" value="Chromosome"/>
</dbReference>
<proteinExistence type="predicted"/>
<evidence type="ECO:0000313" key="3">
    <source>
        <dbReference type="EMBL" id="QEV57807.1"/>
    </source>
</evidence>
<dbReference type="KEGG" id="sspb:CP982_03005"/>
<dbReference type="OrthoDB" id="101972at2"/>
<organism evidence="3 4">
    <name type="scientific">Streptomyces spectabilis</name>
    <dbReference type="NCBI Taxonomy" id="68270"/>
    <lineage>
        <taxon>Bacteria</taxon>
        <taxon>Bacillati</taxon>
        <taxon>Actinomycetota</taxon>
        <taxon>Actinomycetes</taxon>
        <taxon>Kitasatosporales</taxon>
        <taxon>Streptomycetaceae</taxon>
        <taxon>Streptomyces</taxon>
    </lineage>
</organism>
<evidence type="ECO:0000256" key="1">
    <source>
        <dbReference type="SAM" id="MobiDB-lite"/>
    </source>
</evidence>
<accession>A0A5P2WYH0</accession>
<dbReference type="Gene3D" id="3.50.50.60">
    <property type="entry name" value="FAD/NAD(P)-binding domain"/>
    <property type="match status" value="1"/>
</dbReference>
<dbReference type="InterPro" id="IPR052189">
    <property type="entry name" value="L-asp_N-monooxygenase_NS-form"/>
</dbReference>
<dbReference type="PANTHER" id="PTHR40254">
    <property type="entry name" value="BLR0577 PROTEIN"/>
    <property type="match status" value="1"/>
</dbReference>
<dbReference type="SUPFAM" id="SSF51905">
    <property type="entry name" value="FAD/NAD(P)-binding domain"/>
    <property type="match status" value="2"/>
</dbReference>
<dbReference type="PANTHER" id="PTHR40254:SF1">
    <property type="entry name" value="BLR0577 PROTEIN"/>
    <property type="match status" value="1"/>
</dbReference>
<dbReference type="EMBL" id="CP023690">
    <property type="protein sequence ID" value="QEV57807.1"/>
    <property type="molecule type" value="Genomic_DNA"/>
</dbReference>
<name>A0A5P2WYH0_STRST</name>
<evidence type="ECO:0000313" key="4">
    <source>
        <dbReference type="Proteomes" id="UP000326505"/>
    </source>
</evidence>
<sequence>MSHRRSGVRPAGATPRNPDRIPPDCIRRSSVRVLVYVSGRPDRPTSTDAAKRVRQHSSRALHGLFAERSSSATSGTGRVFGVRIALIGGGAAAVSLIDGLLGRVLDPEHLDVVVYESGPRPGPGRAYRADLGCAFINTRTGVTSIRADEPGHFLDWLHTTPAGMGTGFAHADADSFLPRWVFGEYLADCLDHACHSGSVRVERQSVQRVRPSATDVLVETADGQRAAYDRVVLCVGGGEPAQVYGLEGAPQYHRDPYPLTDTVTRLHPRARVLVIGTGLTAVDTVLALRDAGHEGDIAMASRRGLLPAVRVSRGRWDLACLTPEALARARERAGGPSLETLGGLLLTELDRAGVTRQEAMERVRPGYDARARLMYQFREAETGAPWQRILTTAANRLAEPLWQLLPDAEKRRYLRGLHHVFQSECHPMPPLTAVALLDMMDDGQLTVRSGIQDVRARPGGGFVLDAHGQRYTFDAVVGAARQSVGLPGPEARPLVSDLVDQGAATPHPFGGIRVDAATHRVLTADGAAQARLHALGDLTAGTFYHTGPLEVISRHADRITDALLAAAPGAAEEPVA</sequence>
<dbReference type="InterPro" id="IPR036188">
    <property type="entry name" value="FAD/NAD-bd_sf"/>
</dbReference>
<feature type="region of interest" description="Disordered" evidence="1">
    <location>
        <begin position="1"/>
        <end position="23"/>
    </location>
</feature>
<evidence type="ECO:0000259" key="2">
    <source>
        <dbReference type="Pfam" id="PF13454"/>
    </source>
</evidence>
<dbReference type="InterPro" id="IPR038732">
    <property type="entry name" value="HpyO/CreE_NAD-binding"/>
</dbReference>
<gene>
    <name evidence="3" type="ORF">CP982_03005</name>
</gene>
<protein>
    <recommendedName>
        <fullName evidence="2">FAD-dependent urate hydroxylase HpyO/Asp monooxygenase CreE-like FAD/NAD(P)-binding domain-containing protein</fullName>
    </recommendedName>
</protein>
<feature type="domain" description="FAD-dependent urate hydroxylase HpyO/Asp monooxygenase CreE-like FAD/NAD(P)-binding" evidence="2">
    <location>
        <begin position="85"/>
        <end position="236"/>
    </location>
</feature>
<dbReference type="AlphaFoldDB" id="A0A5P2WYH0"/>
<reference evidence="3 4" key="1">
    <citation type="submission" date="2017-09" db="EMBL/GenBank/DDBJ databases">
        <authorList>
            <person name="Lee N."/>
            <person name="Cho B.-K."/>
        </authorList>
    </citation>
    <scope>NUCLEOTIDE SEQUENCE [LARGE SCALE GENOMIC DNA]</scope>
    <source>
        <strain evidence="3 4">ATCC 27465</strain>
    </source>
</reference>